<reference evidence="2" key="2">
    <citation type="submission" date="2023-07" db="EMBL/GenBank/DDBJ databases">
        <authorList>
            <person name="Sun H."/>
        </authorList>
    </citation>
    <scope>NUCLEOTIDE SEQUENCE</scope>
    <source>
        <strain evidence="2">05753</strain>
    </source>
</reference>
<comment type="caution">
    <text evidence="2">The sequence shown here is derived from an EMBL/GenBank/DDBJ whole genome shotgun (WGS) entry which is preliminary data.</text>
</comment>
<reference evidence="2" key="1">
    <citation type="journal article" date="2015" name="Int. J. Syst. Evol. Microbiol.">
        <title>Rhizobium oryzicola sp. nov., potential plant-growth-promoting endophytic bacteria isolated from rice roots.</title>
        <authorList>
            <person name="Zhang X.X."/>
            <person name="Gao J.S."/>
            <person name="Cao Y.H."/>
            <person name="Sheirdil R.A."/>
            <person name="Wang X.C."/>
            <person name="Zhang L."/>
        </authorList>
    </citation>
    <scope>NUCLEOTIDE SEQUENCE</scope>
    <source>
        <strain evidence="2">05753</strain>
    </source>
</reference>
<proteinExistence type="predicted"/>
<dbReference type="RefSeq" id="WP_302074912.1">
    <property type="nucleotide sequence ID" value="NZ_JAUKWQ010000001.1"/>
</dbReference>
<dbReference type="Gene3D" id="2.60.120.10">
    <property type="entry name" value="Jelly Rolls"/>
    <property type="match status" value="1"/>
</dbReference>
<keyword evidence="3" id="KW-1185">Reference proteome</keyword>
<protein>
    <submittedName>
        <fullName evidence="2">Cupin domain-containing protein</fullName>
    </submittedName>
</protein>
<sequence>MVIKLAFAGALALAYRRRQSSRTPSDFPFVGAAGDALYDQLAAAPIEPDWILAGDPQARAAVQSKAQDRCSTTAMWDCTAGTFRWYFGEDETVVIVEGEVLVTAEDGTQTLLKAGDVGYFRARTWAVWHVDHYVRKIAFMRVPLDRPSALYARLRVRLVPRVKQMLRSR</sequence>
<evidence type="ECO:0000313" key="3">
    <source>
        <dbReference type="Proteomes" id="UP001169006"/>
    </source>
</evidence>
<evidence type="ECO:0000313" key="2">
    <source>
        <dbReference type="EMBL" id="MDO1580757.1"/>
    </source>
</evidence>
<dbReference type="Pfam" id="PF05899">
    <property type="entry name" value="Cupin_3"/>
    <property type="match status" value="1"/>
</dbReference>
<dbReference type="InterPro" id="IPR014710">
    <property type="entry name" value="RmlC-like_jellyroll"/>
</dbReference>
<dbReference type="SUPFAM" id="SSF51182">
    <property type="entry name" value="RmlC-like cupins"/>
    <property type="match status" value="1"/>
</dbReference>
<accession>A0ABT8SQM7</accession>
<organism evidence="2 3">
    <name type="scientific">Rhizobium oryzicola</name>
    <dbReference type="NCBI Taxonomy" id="1232668"/>
    <lineage>
        <taxon>Bacteria</taxon>
        <taxon>Pseudomonadati</taxon>
        <taxon>Pseudomonadota</taxon>
        <taxon>Alphaproteobacteria</taxon>
        <taxon>Hyphomicrobiales</taxon>
        <taxon>Rhizobiaceae</taxon>
        <taxon>Rhizobium/Agrobacterium group</taxon>
        <taxon>Rhizobium</taxon>
    </lineage>
</organism>
<name>A0ABT8SQM7_9HYPH</name>
<dbReference type="Proteomes" id="UP001169006">
    <property type="component" value="Unassembled WGS sequence"/>
</dbReference>
<dbReference type="PANTHER" id="PTHR40943:SF1">
    <property type="entry name" value="CYTOPLASMIC PROTEIN"/>
    <property type="match status" value="1"/>
</dbReference>
<feature type="domain" description="(S)-ureidoglycine aminohydrolase cupin" evidence="1">
    <location>
        <begin position="67"/>
        <end position="137"/>
    </location>
</feature>
<dbReference type="InterPro" id="IPR008579">
    <property type="entry name" value="UGlyAH_Cupin_dom"/>
</dbReference>
<dbReference type="EMBL" id="JAUKWQ010000001">
    <property type="protein sequence ID" value="MDO1580757.1"/>
    <property type="molecule type" value="Genomic_DNA"/>
</dbReference>
<evidence type="ECO:0000259" key="1">
    <source>
        <dbReference type="Pfam" id="PF05899"/>
    </source>
</evidence>
<dbReference type="PANTHER" id="PTHR40943">
    <property type="entry name" value="CYTOPLASMIC PROTEIN-RELATED"/>
    <property type="match status" value="1"/>
</dbReference>
<dbReference type="InterPro" id="IPR011051">
    <property type="entry name" value="RmlC_Cupin_sf"/>
</dbReference>
<dbReference type="CDD" id="cd02227">
    <property type="entry name" value="cupin_TM1112-like"/>
    <property type="match status" value="1"/>
</dbReference>
<gene>
    <name evidence="2" type="ORF">Q2T52_01490</name>
</gene>